<dbReference type="GO" id="GO:0008757">
    <property type="term" value="F:S-adenosylmethionine-dependent methyltransferase activity"/>
    <property type="evidence" value="ECO:0007669"/>
    <property type="project" value="InterPro"/>
</dbReference>
<dbReference type="Gene3D" id="3.40.50.150">
    <property type="entry name" value="Vaccinia Virus protein VP39"/>
    <property type="match status" value="1"/>
</dbReference>
<dbReference type="PANTHER" id="PTHR43591">
    <property type="entry name" value="METHYLTRANSFERASE"/>
    <property type="match status" value="1"/>
</dbReference>
<dbReference type="HOGENOM" id="CLU_080435_0_0_7"/>
<accession>E6VZL5</accession>
<organism evidence="3 4">
    <name type="scientific">Pseudodesulfovibrio aespoeensis (strain ATCC 700646 / DSM 10631 / Aspo-2)</name>
    <name type="common">Desulfovibrio aespoeensis</name>
    <dbReference type="NCBI Taxonomy" id="643562"/>
    <lineage>
        <taxon>Bacteria</taxon>
        <taxon>Pseudomonadati</taxon>
        <taxon>Thermodesulfobacteriota</taxon>
        <taxon>Desulfovibrionia</taxon>
        <taxon>Desulfovibrionales</taxon>
        <taxon>Desulfovibrionaceae</taxon>
    </lineage>
</organism>
<evidence type="ECO:0000313" key="3">
    <source>
        <dbReference type="EMBL" id="ADU61729.1"/>
    </source>
</evidence>
<evidence type="ECO:0000313" key="4">
    <source>
        <dbReference type="Proteomes" id="UP000002191"/>
    </source>
</evidence>
<evidence type="ECO:0000256" key="1">
    <source>
        <dbReference type="SAM" id="Phobius"/>
    </source>
</evidence>
<protein>
    <submittedName>
        <fullName evidence="3">Methyltransferase type 11</fullName>
    </submittedName>
</protein>
<proteinExistence type="predicted"/>
<dbReference type="InterPro" id="IPR029063">
    <property type="entry name" value="SAM-dependent_MTases_sf"/>
</dbReference>
<dbReference type="Pfam" id="PF08241">
    <property type="entry name" value="Methyltransf_11"/>
    <property type="match status" value="1"/>
</dbReference>
<keyword evidence="3" id="KW-0808">Transferase</keyword>
<keyword evidence="1" id="KW-0472">Membrane</keyword>
<keyword evidence="3" id="KW-0489">Methyltransferase</keyword>
<name>E6VZL5_PSEA9</name>
<dbReference type="CDD" id="cd02440">
    <property type="entry name" value="AdoMet_MTases"/>
    <property type="match status" value="1"/>
</dbReference>
<dbReference type="Proteomes" id="UP000002191">
    <property type="component" value="Chromosome"/>
</dbReference>
<sequence length="248" mass="27825">MKEHLKKVVCKAYTAYVWCYDLLCGRHPRLYPWHFQWHAIRFLNRDMDDVLPTLRGRVLDLGCGLQPYRGLLDKSVQYVGVDIAAAPGVDVVIEEGAGLPFPDTSFDGVLSTQVFEHVADLEQCVAEIRRVLKPGGTLVLSVPFIYQLHGKPHDYRRLTEYGVVQMLRGFSVDTVRREGAVGSTLAVLFLGWVNAQLSVNTYVWAIKALLLPVWIVASLLVNMLGLLLDFVDSTGSFYGNLFALARKE</sequence>
<dbReference type="GO" id="GO:0032259">
    <property type="term" value="P:methylation"/>
    <property type="evidence" value="ECO:0007669"/>
    <property type="project" value="UniProtKB-KW"/>
</dbReference>
<gene>
    <name evidence="3" type="ordered locus">Daes_0712</name>
</gene>
<dbReference type="KEGG" id="das:Daes_0712"/>
<dbReference type="AlphaFoldDB" id="E6VZL5"/>
<keyword evidence="1" id="KW-1133">Transmembrane helix</keyword>
<evidence type="ECO:0000259" key="2">
    <source>
        <dbReference type="Pfam" id="PF08241"/>
    </source>
</evidence>
<dbReference type="InterPro" id="IPR013216">
    <property type="entry name" value="Methyltransf_11"/>
</dbReference>
<dbReference type="SUPFAM" id="SSF53335">
    <property type="entry name" value="S-adenosyl-L-methionine-dependent methyltransferases"/>
    <property type="match status" value="1"/>
</dbReference>
<feature type="domain" description="Methyltransferase type 11" evidence="2">
    <location>
        <begin position="59"/>
        <end position="140"/>
    </location>
</feature>
<dbReference type="RefSeq" id="WP_013513660.1">
    <property type="nucleotide sequence ID" value="NC_014844.1"/>
</dbReference>
<reference evidence="4" key="1">
    <citation type="submission" date="2010-12" db="EMBL/GenBank/DDBJ databases">
        <title>Complete sequence of Desulfovibrio aespoeensis Aspo-2.</title>
        <authorList>
            <consortium name="US DOE Joint Genome Institute"/>
            <person name="Lucas S."/>
            <person name="Copeland A."/>
            <person name="Lapidus A."/>
            <person name="Cheng J.-F."/>
            <person name="Goodwin L."/>
            <person name="Pitluck S."/>
            <person name="Chertkov O."/>
            <person name="Misra M."/>
            <person name="Detter J.C."/>
            <person name="Han C."/>
            <person name="Tapia R."/>
            <person name="Land M."/>
            <person name="Hauser L."/>
            <person name="Kyrpides N."/>
            <person name="Ivanova N."/>
            <person name="Ovchinnikova G."/>
            <person name="Pedersen K."/>
            <person name="Jagevall S."/>
            <person name="Hazen T."/>
            <person name="Woyke T."/>
        </authorList>
    </citation>
    <scope>NUCLEOTIDE SEQUENCE [LARGE SCALE GENOMIC DNA]</scope>
    <source>
        <strain evidence="4">ATCC 700646 / DSM 10631 / Aspo-2</strain>
    </source>
</reference>
<keyword evidence="4" id="KW-1185">Reference proteome</keyword>
<dbReference type="eggNOG" id="COG2226">
    <property type="taxonomic scope" value="Bacteria"/>
</dbReference>
<feature type="transmembrane region" description="Helical" evidence="1">
    <location>
        <begin position="211"/>
        <end position="231"/>
    </location>
</feature>
<keyword evidence="1" id="KW-0812">Transmembrane</keyword>
<dbReference type="EMBL" id="CP002431">
    <property type="protein sequence ID" value="ADU61729.1"/>
    <property type="molecule type" value="Genomic_DNA"/>
</dbReference>
<dbReference type="OrthoDB" id="163232at2"/>
<dbReference type="STRING" id="643562.Daes_0712"/>
<reference evidence="3 4" key="2">
    <citation type="journal article" date="2014" name="Genome Announc.">
        <title>Complete Genome Sequence of the Subsurface, Mesophilic Sulfate-Reducing Bacterium Desulfovibrio aespoeensis Aspo-2.</title>
        <authorList>
            <person name="Pedersen K."/>
            <person name="Bengtsson A."/>
            <person name="Edlund J."/>
            <person name="Rabe L."/>
            <person name="Hazen T."/>
            <person name="Chakraborty R."/>
            <person name="Goodwin L."/>
            <person name="Shapiro N."/>
        </authorList>
    </citation>
    <scope>NUCLEOTIDE SEQUENCE [LARGE SCALE GENOMIC DNA]</scope>
    <source>
        <strain evidence="4">ATCC 700646 / DSM 10631 / Aspo-2</strain>
    </source>
</reference>